<evidence type="ECO:0000256" key="2">
    <source>
        <dbReference type="ARBA" id="ARBA00022679"/>
    </source>
</evidence>
<evidence type="ECO:0000256" key="1">
    <source>
        <dbReference type="ARBA" id="ARBA00010990"/>
    </source>
</evidence>
<dbReference type="InterPro" id="IPR050559">
    <property type="entry name" value="P-Pant_transferase_sf"/>
</dbReference>
<dbReference type="InterPro" id="IPR037143">
    <property type="entry name" value="4-PPantetheinyl_Trfase_dom_sf"/>
</dbReference>
<proteinExistence type="inferred from homology"/>
<dbReference type="AlphaFoldDB" id="A0A7S6ZRS6"/>
<dbReference type="PANTHER" id="PTHR12215:SF10">
    <property type="entry name" value="L-AMINOADIPATE-SEMIALDEHYDE DEHYDROGENASE-PHOSPHOPANTETHEINYL TRANSFERASE"/>
    <property type="match status" value="1"/>
</dbReference>
<dbReference type="GO" id="GO:0019878">
    <property type="term" value="P:lysine biosynthetic process via aminoadipic acid"/>
    <property type="evidence" value="ECO:0007669"/>
    <property type="project" value="TreeGrafter"/>
</dbReference>
<protein>
    <submittedName>
        <fullName evidence="4">4'-phosphopantetheinyl transferase superfamily protein</fullName>
    </submittedName>
</protein>
<dbReference type="GO" id="GO:0000287">
    <property type="term" value="F:magnesium ion binding"/>
    <property type="evidence" value="ECO:0007669"/>
    <property type="project" value="InterPro"/>
</dbReference>
<dbReference type="GO" id="GO:0005829">
    <property type="term" value="C:cytosol"/>
    <property type="evidence" value="ECO:0007669"/>
    <property type="project" value="TreeGrafter"/>
</dbReference>
<comment type="similarity">
    <text evidence="1">Belongs to the P-Pant transferase superfamily. Gsp/Sfp/HetI/AcpT family.</text>
</comment>
<evidence type="ECO:0000313" key="5">
    <source>
        <dbReference type="Proteomes" id="UP000594059"/>
    </source>
</evidence>
<name>A0A7S6ZRS6_9GAMM</name>
<keyword evidence="2 4" id="KW-0808">Transferase</keyword>
<dbReference type="KEGG" id="lcic:INQ41_08925"/>
<gene>
    <name evidence="4" type="ORF">INQ41_08925</name>
</gene>
<dbReference type="PANTHER" id="PTHR12215">
    <property type="entry name" value="PHOSPHOPANTETHEINE TRANSFERASE"/>
    <property type="match status" value="1"/>
</dbReference>
<sequence length="263" mass="28187">MSDSEVDDDRAGPNPDRFGLRAAFRTALPSADWPSGSSAQVAVALFELADWMTWLDDAALLLDAGDLARAQRQRRPQDQDRLILTYALHRLLLGARMGVDAVAVPLLRDALGCPRLQDAAISTSLTHAGRWVAAAVTGAGPVGVDIEPAERTAVMAKIASRVCHPNELAALAGMDVAAYRRALLALWVRKEALLKAAGVGMAREMDTFEAPDESSQPLSPPEPQLTHLQMLDIGPELVGAIAAPPGASVETVWMRHTVPMDRH</sequence>
<reference evidence="4 5" key="1">
    <citation type="submission" date="2020-10" db="EMBL/GenBank/DDBJ databases">
        <title>complete genome sequencing of Lysobacter sp. H21R20.</title>
        <authorList>
            <person name="Bae J.-W."/>
            <person name="Lee S.-Y."/>
        </authorList>
    </citation>
    <scope>NUCLEOTIDE SEQUENCE [LARGE SCALE GENOMIC DNA]</scope>
    <source>
        <strain evidence="4 5">H21R20</strain>
    </source>
</reference>
<evidence type="ECO:0000259" key="3">
    <source>
        <dbReference type="Pfam" id="PF01648"/>
    </source>
</evidence>
<dbReference type="Pfam" id="PF01648">
    <property type="entry name" value="ACPS"/>
    <property type="match status" value="1"/>
</dbReference>
<organism evidence="4 5">
    <name type="scientific">Novilysobacter ciconiae</name>
    <dbReference type="NCBI Taxonomy" id="2781022"/>
    <lineage>
        <taxon>Bacteria</taxon>
        <taxon>Pseudomonadati</taxon>
        <taxon>Pseudomonadota</taxon>
        <taxon>Gammaproteobacteria</taxon>
        <taxon>Lysobacterales</taxon>
        <taxon>Lysobacteraceae</taxon>
        <taxon>Novilysobacter</taxon>
    </lineage>
</organism>
<evidence type="ECO:0000313" key="4">
    <source>
        <dbReference type="EMBL" id="QOW18809.1"/>
    </source>
</evidence>
<dbReference type="Gene3D" id="3.90.470.20">
    <property type="entry name" value="4'-phosphopantetheinyl transferase domain"/>
    <property type="match status" value="2"/>
</dbReference>
<keyword evidence="5" id="KW-1185">Reference proteome</keyword>
<feature type="domain" description="4'-phosphopantetheinyl transferase" evidence="3">
    <location>
        <begin position="141"/>
        <end position="217"/>
    </location>
</feature>
<dbReference type="GO" id="GO:0008897">
    <property type="term" value="F:holo-[acyl-carrier-protein] synthase activity"/>
    <property type="evidence" value="ECO:0007669"/>
    <property type="project" value="InterPro"/>
</dbReference>
<dbReference type="RefSeq" id="WP_193983777.1">
    <property type="nucleotide sequence ID" value="NZ_CP063656.1"/>
</dbReference>
<dbReference type="SUPFAM" id="SSF56214">
    <property type="entry name" value="4'-phosphopantetheinyl transferase"/>
    <property type="match status" value="2"/>
</dbReference>
<dbReference type="EMBL" id="CP063656">
    <property type="protein sequence ID" value="QOW18809.1"/>
    <property type="molecule type" value="Genomic_DNA"/>
</dbReference>
<accession>A0A7S6ZRS6</accession>
<dbReference type="Proteomes" id="UP000594059">
    <property type="component" value="Chromosome"/>
</dbReference>
<dbReference type="InterPro" id="IPR008278">
    <property type="entry name" value="4-PPantetheinyl_Trfase_dom"/>
</dbReference>